<feature type="compositionally biased region" description="Polar residues" evidence="1">
    <location>
        <begin position="109"/>
        <end position="119"/>
    </location>
</feature>
<evidence type="ECO:0000313" key="2">
    <source>
        <dbReference type="Proteomes" id="UP000322000"/>
    </source>
</evidence>
<evidence type="ECO:0000256" key="1">
    <source>
        <dbReference type="SAM" id="MobiDB-lite"/>
    </source>
</evidence>
<dbReference type="AlphaFoldDB" id="A0A7E5WHZ2"/>
<dbReference type="RefSeq" id="XP_026740385.1">
    <property type="nucleotide sequence ID" value="XM_026884584.1"/>
</dbReference>
<keyword evidence="2" id="KW-1185">Reference proteome</keyword>
<dbReference type="GeneID" id="113502855"/>
<sequence>MSPRKEVKNLTPKRKIARNTKRTVVKEKRKLNMPANIKVSIPLKRAGVVPMPRIQRKVDKETQLLLANEVANSQLVPKTGKKKLISDFFQNRIVIENASTVSGPKANNPVETMSKSQTAKKQLLQRKLLQVHSQQGE</sequence>
<feature type="region of interest" description="Disordered" evidence="1">
    <location>
        <begin position="100"/>
        <end position="137"/>
    </location>
</feature>
<evidence type="ECO:0000313" key="3">
    <source>
        <dbReference type="RefSeq" id="XP_026740385.1"/>
    </source>
</evidence>
<protein>
    <submittedName>
        <fullName evidence="3">Uncharacterized protein LOC113502855 isoform X1</fullName>
    </submittedName>
</protein>
<dbReference type="OrthoDB" id="7492290at2759"/>
<dbReference type="Proteomes" id="UP000322000">
    <property type="component" value="Chromosome 18"/>
</dbReference>
<name>A0A7E5WHZ2_TRINI</name>
<accession>A0A7E5WHZ2</accession>
<dbReference type="InParanoid" id="A0A7E5WHZ2"/>
<proteinExistence type="predicted"/>
<dbReference type="KEGG" id="tnl:113502855"/>
<feature type="compositionally biased region" description="Low complexity" evidence="1">
    <location>
        <begin position="120"/>
        <end position="130"/>
    </location>
</feature>
<reference evidence="3" key="1">
    <citation type="submission" date="2025-08" db="UniProtKB">
        <authorList>
            <consortium name="RefSeq"/>
        </authorList>
    </citation>
    <scope>IDENTIFICATION</scope>
</reference>
<organism evidence="2 3">
    <name type="scientific">Trichoplusia ni</name>
    <name type="common">Cabbage looper</name>
    <dbReference type="NCBI Taxonomy" id="7111"/>
    <lineage>
        <taxon>Eukaryota</taxon>
        <taxon>Metazoa</taxon>
        <taxon>Ecdysozoa</taxon>
        <taxon>Arthropoda</taxon>
        <taxon>Hexapoda</taxon>
        <taxon>Insecta</taxon>
        <taxon>Pterygota</taxon>
        <taxon>Neoptera</taxon>
        <taxon>Endopterygota</taxon>
        <taxon>Lepidoptera</taxon>
        <taxon>Glossata</taxon>
        <taxon>Ditrysia</taxon>
        <taxon>Noctuoidea</taxon>
        <taxon>Noctuidae</taxon>
        <taxon>Plusiinae</taxon>
        <taxon>Trichoplusia</taxon>
    </lineage>
</organism>
<gene>
    <name evidence="3" type="primary">LOC113502855</name>
</gene>